<feature type="compositionally biased region" description="Low complexity" evidence="1">
    <location>
        <begin position="1"/>
        <end position="36"/>
    </location>
</feature>
<feature type="compositionally biased region" description="Polar residues" evidence="1">
    <location>
        <begin position="330"/>
        <end position="353"/>
    </location>
</feature>
<protein>
    <submittedName>
        <fullName evidence="3">BA75_03724T0</fullName>
    </submittedName>
</protein>
<feature type="compositionally biased region" description="Polar residues" evidence="1">
    <location>
        <begin position="124"/>
        <end position="135"/>
    </location>
</feature>
<accession>A0A1B2JGW3</accession>
<evidence type="ECO:0000313" key="4">
    <source>
        <dbReference type="Proteomes" id="UP000094565"/>
    </source>
</evidence>
<gene>
    <name evidence="3" type="ORF">ATY40_BA7503724</name>
</gene>
<name>A0A1B2JGW3_PICPA</name>
<keyword evidence="4" id="KW-1185">Reference proteome</keyword>
<feature type="compositionally biased region" description="Low complexity" evidence="1">
    <location>
        <begin position="56"/>
        <end position="119"/>
    </location>
</feature>
<proteinExistence type="predicted"/>
<keyword evidence="2" id="KW-1133">Transmembrane helix</keyword>
<evidence type="ECO:0000256" key="1">
    <source>
        <dbReference type="SAM" id="MobiDB-lite"/>
    </source>
</evidence>
<dbReference type="EMBL" id="CP014586">
    <property type="protein sequence ID" value="ANZ77232.1"/>
    <property type="molecule type" value="Genomic_DNA"/>
</dbReference>
<reference evidence="3 4" key="1">
    <citation type="submission" date="2016-02" db="EMBL/GenBank/DDBJ databases">
        <title>Comparative genomic and transcriptomic foundation for Pichia pastoris.</title>
        <authorList>
            <person name="Love K.R."/>
            <person name="Shah K.A."/>
            <person name="Whittaker C.A."/>
            <person name="Wu J."/>
            <person name="Bartlett M.C."/>
            <person name="Ma D."/>
            <person name="Leeson R.L."/>
            <person name="Priest M."/>
            <person name="Young S.K."/>
            <person name="Love J.C."/>
        </authorList>
    </citation>
    <scope>NUCLEOTIDE SEQUENCE [LARGE SCALE GENOMIC DNA]</scope>
    <source>
        <strain evidence="3 4">ATCC 28485</strain>
    </source>
</reference>
<sequence>MSSSEASMTSSTRSASVASTTSRASSSSQSERASTTTKDEETKTTSAEDDDDEATESTTATSRQSSSGDSSSTKASSSSNKPSLSTASSSSRASSSPTSSATSDSDSETDSSSQSSTKSGPGRLSTSTTSSAMPQMSTLITKTTSSYSVTFTPTVPTSSDPFIHRETALNGTVFIAVGAALVGVLFLYYLHRLYNYYTSKKNTDTGNLMEQLNTNYIFNKGKFNSGDSDDDMSTIFGNHSTLSLNKLANDANARDNHSIYSANLLNSRSSLVDLNDMVAQQGRSYKNSINKIGTTRASCYISPVGELIQPYSNSEFDSFTDFDSNGSYSSMLPGNISRQSVTPNMSSNGSSTRDPSKKKRRPPSVLLDDLINQA</sequence>
<organism evidence="3 4">
    <name type="scientific">Komagataella pastoris</name>
    <name type="common">Yeast</name>
    <name type="synonym">Pichia pastoris</name>
    <dbReference type="NCBI Taxonomy" id="4922"/>
    <lineage>
        <taxon>Eukaryota</taxon>
        <taxon>Fungi</taxon>
        <taxon>Dikarya</taxon>
        <taxon>Ascomycota</taxon>
        <taxon>Saccharomycotina</taxon>
        <taxon>Pichiomycetes</taxon>
        <taxon>Pichiales</taxon>
        <taxon>Pichiaceae</taxon>
        <taxon>Komagataella</taxon>
    </lineage>
</organism>
<dbReference type="OrthoDB" id="4065319at2759"/>
<feature type="region of interest" description="Disordered" evidence="1">
    <location>
        <begin position="1"/>
        <end position="135"/>
    </location>
</feature>
<dbReference type="Proteomes" id="UP000094565">
    <property type="component" value="Chromosome 3"/>
</dbReference>
<feature type="transmembrane region" description="Helical" evidence="2">
    <location>
        <begin position="168"/>
        <end position="190"/>
    </location>
</feature>
<feature type="region of interest" description="Disordered" evidence="1">
    <location>
        <begin position="330"/>
        <end position="374"/>
    </location>
</feature>
<evidence type="ECO:0000313" key="3">
    <source>
        <dbReference type="EMBL" id="ANZ77232.1"/>
    </source>
</evidence>
<keyword evidence="2" id="KW-0812">Transmembrane</keyword>
<dbReference type="AlphaFoldDB" id="A0A1B2JGW3"/>
<keyword evidence="2" id="KW-0472">Membrane</keyword>
<evidence type="ECO:0000256" key="2">
    <source>
        <dbReference type="SAM" id="Phobius"/>
    </source>
</evidence>